<protein>
    <submittedName>
        <fullName evidence="1">Uncharacterized protein</fullName>
    </submittedName>
</protein>
<organism evidence="1 2">
    <name type="scientific">Candidatus Portnoybacteria bacterium CG10_big_fil_rev_8_21_14_0_10_44_7</name>
    <dbReference type="NCBI Taxonomy" id="1974816"/>
    <lineage>
        <taxon>Bacteria</taxon>
        <taxon>Candidatus Portnoyibacteriota</taxon>
    </lineage>
</organism>
<evidence type="ECO:0000313" key="2">
    <source>
        <dbReference type="Proteomes" id="UP000231086"/>
    </source>
</evidence>
<name>A0A2M8KIY4_9BACT</name>
<dbReference type="Proteomes" id="UP000231086">
    <property type="component" value="Unassembled WGS sequence"/>
</dbReference>
<reference evidence="2" key="1">
    <citation type="submission" date="2017-09" db="EMBL/GenBank/DDBJ databases">
        <title>Depth-based differentiation of microbial function through sediment-hosted aquifers and enrichment of novel symbionts in the deep terrestrial subsurface.</title>
        <authorList>
            <person name="Probst A.J."/>
            <person name="Ladd B."/>
            <person name="Jarett J.K."/>
            <person name="Geller-Mcgrath D.E."/>
            <person name="Sieber C.M.K."/>
            <person name="Emerson J.B."/>
            <person name="Anantharaman K."/>
            <person name="Thomas B.C."/>
            <person name="Malmstrom R."/>
            <person name="Stieglmeier M."/>
            <person name="Klingl A."/>
            <person name="Woyke T."/>
            <person name="Ryan C.M."/>
            <person name="Banfield J.F."/>
        </authorList>
    </citation>
    <scope>NUCLEOTIDE SEQUENCE [LARGE SCALE GENOMIC DNA]</scope>
</reference>
<sequence>MLSFLTFGLLAFYTYFYFNRKQAINKKEPDLKTSTNWFGSPKGICPATIRCGMLLFLTARFARRKIRQTPQKNY</sequence>
<dbReference type="AlphaFoldDB" id="A0A2M8KIY4"/>
<accession>A0A2M8KIY4</accession>
<comment type="caution">
    <text evidence="1">The sequence shown here is derived from an EMBL/GenBank/DDBJ whole genome shotgun (WGS) entry which is preliminary data.</text>
</comment>
<proteinExistence type="predicted"/>
<evidence type="ECO:0000313" key="1">
    <source>
        <dbReference type="EMBL" id="PJE59874.1"/>
    </source>
</evidence>
<dbReference type="EMBL" id="PFEA01000026">
    <property type="protein sequence ID" value="PJE59874.1"/>
    <property type="molecule type" value="Genomic_DNA"/>
</dbReference>
<gene>
    <name evidence="1" type="ORF">COU85_01370</name>
</gene>